<name>A0ABW9FCN1_9NOCA</name>
<dbReference type="InterPro" id="IPR029016">
    <property type="entry name" value="GAF-like_dom_sf"/>
</dbReference>
<dbReference type="PANTHER" id="PTHR30136:SF24">
    <property type="entry name" value="HTH-TYPE TRANSCRIPTIONAL REPRESSOR ALLR"/>
    <property type="match status" value="1"/>
</dbReference>
<evidence type="ECO:0000313" key="7">
    <source>
        <dbReference type="Proteomes" id="UP001629745"/>
    </source>
</evidence>
<dbReference type="SMART" id="SM00346">
    <property type="entry name" value="HTH_ICLR"/>
    <property type="match status" value="1"/>
</dbReference>
<proteinExistence type="predicted"/>
<dbReference type="Pfam" id="PF01614">
    <property type="entry name" value="IclR_C"/>
    <property type="match status" value="1"/>
</dbReference>
<evidence type="ECO:0000256" key="3">
    <source>
        <dbReference type="ARBA" id="ARBA00023163"/>
    </source>
</evidence>
<evidence type="ECO:0000313" key="6">
    <source>
        <dbReference type="EMBL" id="MFM1723276.1"/>
    </source>
</evidence>
<dbReference type="InterPro" id="IPR050707">
    <property type="entry name" value="HTH_MetabolicPath_Reg"/>
</dbReference>
<sequence length="248" mass="26339">MMAPARDLGGNEPRAVQRALALLEAAAQLGSGASAKEIAALADIPQATAYRLLNLLVADGYLVRVADLSGFTLGRRTRELAGAAEQPVDVGAILEELRSQVRYGVYLASYENGRVRLIDRDPDHELAGERTLVTAPHASAIGKVLLASRPDLAAGPLRKVTARTITDPDALEVELSMIRRGEPAREIDEIRVGRSAVAVPVHDNRRAVVGSLAAIGPTGRLSVHDPDLVNLLREYAGRVVPSGVRTSA</sequence>
<keyword evidence="3" id="KW-0804">Transcription</keyword>
<evidence type="ECO:0000256" key="2">
    <source>
        <dbReference type="ARBA" id="ARBA00023125"/>
    </source>
</evidence>
<dbReference type="Pfam" id="PF09339">
    <property type="entry name" value="HTH_IclR"/>
    <property type="match status" value="1"/>
</dbReference>
<dbReference type="InterPro" id="IPR005471">
    <property type="entry name" value="Tscrpt_reg_IclR_N"/>
</dbReference>
<dbReference type="PANTHER" id="PTHR30136">
    <property type="entry name" value="HELIX-TURN-HELIX TRANSCRIPTIONAL REGULATOR, ICLR FAMILY"/>
    <property type="match status" value="1"/>
</dbReference>
<evidence type="ECO:0000256" key="1">
    <source>
        <dbReference type="ARBA" id="ARBA00023015"/>
    </source>
</evidence>
<organism evidence="6 7">
    <name type="scientific">Rhodococcus parequi</name>
    <dbReference type="NCBI Taxonomy" id="3137122"/>
    <lineage>
        <taxon>Bacteria</taxon>
        <taxon>Bacillati</taxon>
        <taxon>Actinomycetota</taxon>
        <taxon>Actinomycetes</taxon>
        <taxon>Mycobacteriales</taxon>
        <taxon>Nocardiaceae</taxon>
        <taxon>Rhodococcus</taxon>
    </lineage>
</organism>
<dbReference type="InterPro" id="IPR036390">
    <property type="entry name" value="WH_DNA-bd_sf"/>
</dbReference>
<accession>A0ABW9FCN1</accession>
<comment type="caution">
    <text evidence="6">The sequence shown here is derived from an EMBL/GenBank/DDBJ whole genome shotgun (WGS) entry which is preliminary data.</text>
</comment>
<keyword evidence="2" id="KW-0238">DNA-binding</keyword>
<reference evidence="6 7" key="1">
    <citation type="submission" date="2023-11" db="EMBL/GenBank/DDBJ databases">
        <authorList>
            <person name="Val-Calvo J."/>
            <person name="Scortti M."/>
            <person name="Vazquez-Boland J."/>
        </authorList>
    </citation>
    <scope>NUCLEOTIDE SEQUENCE [LARGE SCALE GENOMIC DNA]</scope>
    <source>
        <strain evidence="6 7">PAM 2766</strain>
    </source>
</reference>
<evidence type="ECO:0000259" key="5">
    <source>
        <dbReference type="PROSITE" id="PS51078"/>
    </source>
</evidence>
<feature type="domain" description="IclR-ED" evidence="5">
    <location>
        <begin position="48"/>
        <end position="248"/>
    </location>
</feature>
<dbReference type="InterPro" id="IPR014757">
    <property type="entry name" value="Tscrpt_reg_IclR_C"/>
</dbReference>
<dbReference type="Proteomes" id="UP001629745">
    <property type="component" value="Unassembled WGS sequence"/>
</dbReference>
<protein>
    <submittedName>
        <fullName evidence="6">IclR family transcriptional regulator C-terminal domain-containing protein</fullName>
    </submittedName>
</protein>
<dbReference type="Gene3D" id="3.30.450.40">
    <property type="match status" value="1"/>
</dbReference>
<dbReference type="PROSITE" id="PS51077">
    <property type="entry name" value="HTH_ICLR"/>
    <property type="match status" value="1"/>
</dbReference>
<feature type="domain" description="HTH iclR-type" evidence="4">
    <location>
        <begin position="13"/>
        <end position="75"/>
    </location>
</feature>
<keyword evidence="7" id="KW-1185">Reference proteome</keyword>
<evidence type="ECO:0000259" key="4">
    <source>
        <dbReference type="PROSITE" id="PS51077"/>
    </source>
</evidence>
<dbReference type="PROSITE" id="PS51078">
    <property type="entry name" value="ICLR_ED"/>
    <property type="match status" value="1"/>
</dbReference>
<dbReference type="EMBL" id="JBDLNV010000002">
    <property type="protein sequence ID" value="MFM1723276.1"/>
    <property type="molecule type" value="Genomic_DNA"/>
</dbReference>
<keyword evidence="1" id="KW-0805">Transcription regulation</keyword>
<dbReference type="InterPro" id="IPR036388">
    <property type="entry name" value="WH-like_DNA-bd_sf"/>
</dbReference>
<dbReference type="SUPFAM" id="SSF46785">
    <property type="entry name" value="Winged helix' DNA-binding domain"/>
    <property type="match status" value="1"/>
</dbReference>
<gene>
    <name evidence="6" type="ORF">ABEU20_001840</name>
</gene>
<dbReference type="SUPFAM" id="SSF55781">
    <property type="entry name" value="GAF domain-like"/>
    <property type="match status" value="1"/>
</dbReference>
<dbReference type="Gene3D" id="1.10.10.10">
    <property type="entry name" value="Winged helix-like DNA-binding domain superfamily/Winged helix DNA-binding domain"/>
    <property type="match status" value="1"/>
</dbReference>